<evidence type="ECO:0000259" key="3">
    <source>
        <dbReference type="Pfam" id="PF20033"/>
    </source>
</evidence>
<dbReference type="InterPro" id="IPR045497">
    <property type="entry name" value="DUF6438"/>
</dbReference>
<dbReference type="Pfam" id="PF20033">
    <property type="entry name" value="DUF6438"/>
    <property type="match status" value="1"/>
</dbReference>
<sequence>MFLLFVGSCALLPAACAQQAVPQRVKTKKPSQKAPTKEARPKAPAVSAEADPVLIFERTRCFGTCPAYSMRVFADGHIAYQGDWGVPILGPKELKLPPATLAEILRQAQKARFDQFKSLYSQNTSDLPSTIASIRQADGRMKTVVVEEGAPENVLAFFSYLTNQFDQLANLQAEK</sequence>
<feature type="signal peptide" evidence="2">
    <location>
        <begin position="1"/>
        <end position="19"/>
    </location>
</feature>
<evidence type="ECO:0000256" key="2">
    <source>
        <dbReference type="SAM" id="SignalP"/>
    </source>
</evidence>
<feature type="chain" id="PRO_5037817078" description="DUF6438 domain-containing protein" evidence="2">
    <location>
        <begin position="20"/>
        <end position="175"/>
    </location>
</feature>
<dbReference type="RefSeq" id="WP_223847458.1">
    <property type="nucleotide sequence ID" value="NZ_JACXAD010000034.1"/>
</dbReference>
<proteinExistence type="predicted"/>
<comment type="caution">
    <text evidence="4">The sequence shown here is derived from an EMBL/GenBank/DDBJ whole genome shotgun (WGS) entry which is preliminary data.</text>
</comment>
<dbReference type="EMBL" id="JACXAD010000034">
    <property type="protein sequence ID" value="MBD2770329.1"/>
    <property type="molecule type" value="Genomic_DNA"/>
</dbReference>
<evidence type="ECO:0000313" key="5">
    <source>
        <dbReference type="Proteomes" id="UP000612233"/>
    </source>
</evidence>
<feature type="domain" description="DUF6438" evidence="3">
    <location>
        <begin position="54"/>
        <end position="163"/>
    </location>
</feature>
<dbReference type="Proteomes" id="UP000612233">
    <property type="component" value="Unassembled WGS sequence"/>
</dbReference>
<protein>
    <recommendedName>
        <fullName evidence="3">DUF6438 domain-containing protein</fullName>
    </recommendedName>
</protein>
<evidence type="ECO:0000313" key="4">
    <source>
        <dbReference type="EMBL" id="MBD2770329.1"/>
    </source>
</evidence>
<name>A0A927BHN4_9BACT</name>
<keyword evidence="5" id="KW-1185">Reference proteome</keyword>
<feature type="region of interest" description="Disordered" evidence="1">
    <location>
        <begin position="23"/>
        <end position="45"/>
    </location>
</feature>
<accession>A0A927BHN4</accession>
<keyword evidence="2" id="KW-0732">Signal</keyword>
<reference evidence="4" key="1">
    <citation type="submission" date="2020-09" db="EMBL/GenBank/DDBJ databases">
        <authorList>
            <person name="Kim M.K."/>
        </authorList>
    </citation>
    <scope>NUCLEOTIDE SEQUENCE</scope>
    <source>
        <strain evidence="4">BT664</strain>
    </source>
</reference>
<organism evidence="4 5">
    <name type="scientific">Hymenobacter montanus</name>
    <dbReference type="NCBI Taxonomy" id="2771359"/>
    <lineage>
        <taxon>Bacteria</taxon>
        <taxon>Pseudomonadati</taxon>
        <taxon>Bacteroidota</taxon>
        <taxon>Cytophagia</taxon>
        <taxon>Cytophagales</taxon>
        <taxon>Hymenobacteraceae</taxon>
        <taxon>Hymenobacter</taxon>
    </lineage>
</organism>
<evidence type="ECO:0000256" key="1">
    <source>
        <dbReference type="SAM" id="MobiDB-lite"/>
    </source>
</evidence>
<gene>
    <name evidence="4" type="ORF">IC235_20775</name>
</gene>
<dbReference type="AlphaFoldDB" id="A0A927BHN4"/>